<evidence type="ECO:0000256" key="2">
    <source>
        <dbReference type="ARBA" id="ARBA00022741"/>
    </source>
</evidence>
<comment type="caution">
    <text evidence="12">The sequence shown here is derived from an EMBL/GenBank/DDBJ whole genome shotgun (WGS) entry which is preliminary data.</text>
</comment>
<keyword evidence="6 8" id="KW-0067">ATP-binding</keyword>
<evidence type="ECO:0000256" key="3">
    <source>
        <dbReference type="ARBA" id="ARBA00022771"/>
    </source>
</evidence>
<evidence type="ECO:0000256" key="9">
    <source>
        <dbReference type="SAM" id="Coils"/>
    </source>
</evidence>
<dbReference type="Gene3D" id="1.10.510.10">
    <property type="entry name" value="Transferase(Phosphotransferase) domain 1"/>
    <property type="match status" value="1"/>
</dbReference>
<dbReference type="GO" id="GO:0008270">
    <property type="term" value="F:zinc ion binding"/>
    <property type="evidence" value="ECO:0007669"/>
    <property type="project" value="UniProtKB-KW"/>
</dbReference>
<feature type="binding site" evidence="8">
    <location>
        <position position="523"/>
    </location>
    <ligand>
        <name>ATP</name>
        <dbReference type="ChEBI" id="CHEBI:30616"/>
    </ligand>
</feature>
<dbReference type="EMBL" id="BTSX01000002">
    <property type="protein sequence ID" value="GMS86546.1"/>
    <property type="molecule type" value="Genomic_DNA"/>
</dbReference>
<dbReference type="GO" id="GO:0005737">
    <property type="term" value="C:cytoplasm"/>
    <property type="evidence" value="ECO:0007669"/>
    <property type="project" value="TreeGrafter"/>
</dbReference>
<dbReference type="InterPro" id="IPR050339">
    <property type="entry name" value="CC_SR_Kinase"/>
</dbReference>
<sequence>MAYNVLKTTLIDSIGEFCRATMTDDGTIFYRRISPTVRLYVKSHGNEIDAKLPNECIFYGTHGNAFYIGINNEIHMASFIPQIGVVVTRVRRLLEDEHAFNGLGTRLRNGQRFVYQLCDDPASEEILVDVPDRVLEGMQLKCITRNKIVYMSKADNFFHLPSVLPSVRKFSKNVIVVQHSNPSCMIVGVDRFVYIATGTNILYVLDIEALKLLPPLRIDGEDKIGSIVGVVNGVITLRIRSANADESSLNRRYIKKAQLPTGYYHLSTEQVASRMKEIEIMLEGVHARKGELEKNQTTNAKDTVEDKHRNHEECGFEDYGNYDELTKYRERLYRNEKDRKNIEQDQHKRERAGREKKERERIYQIKKCALEKEKKEKEDEMRKREELAQLKRERIEQIKKDTLEKEKKEKDEEMRTREELAQIKRKSLELIKKYELEQEKKAMELFLEQQRRKMEQFEILKRAEKEREMNEKPRRAKRNVNEMAIFESEFLKKFEPRKILGQGAFGCVFEARNLTDKYQYAVKRIPLRGSDDAINDALKEVITLAPLSHEGIVGYKSSWVEKPPKGWQKKADSELLKKLGVGETFNYKDDCVFIYIQMELCKQSLDDWLLSNNTRDLNRAKSWFKQLVSAVAYLHHEKKIHRDLKPCNILFDKNDRIKICDLGLVTNRALRNGQEIDQKRTITGSPMYMAPEQKEGNYTSKVDIFSLGLILAELCVLMTVDKAYQVFENYREGRRNSFLRHLPEVDAFVSLLTKKNAAERPNCEQILKHTFLKEWAELEREREVEREVDQCAICMERSPTIAFRCGHRTCPACSQSINICHICRKPITDRIRLY</sequence>
<dbReference type="Pfam" id="PF00069">
    <property type="entry name" value="Pkinase"/>
    <property type="match status" value="1"/>
</dbReference>
<proteinExistence type="predicted"/>
<dbReference type="GO" id="GO:0004694">
    <property type="term" value="F:eukaryotic translation initiation factor 2alpha kinase activity"/>
    <property type="evidence" value="ECO:0007669"/>
    <property type="project" value="TreeGrafter"/>
</dbReference>
<feature type="domain" description="RING-type" evidence="11">
    <location>
        <begin position="791"/>
        <end position="824"/>
    </location>
</feature>
<dbReference type="SMART" id="SM00220">
    <property type="entry name" value="S_TKc"/>
    <property type="match status" value="1"/>
</dbReference>
<keyword evidence="3 7" id="KW-0479">Metal-binding</keyword>
<dbReference type="SUPFAM" id="SSF56112">
    <property type="entry name" value="Protein kinase-like (PK-like)"/>
    <property type="match status" value="1"/>
</dbReference>
<dbReference type="FunFam" id="1.10.510.10:FF:001020">
    <property type="entry name" value="Transmembrane ion channel"/>
    <property type="match status" value="1"/>
</dbReference>
<keyword evidence="9" id="KW-0175">Coiled coil</keyword>
<dbReference type="Proteomes" id="UP001432027">
    <property type="component" value="Unassembled WGS sequence"/>
</dbReference>
<name>A0AAV5ST49_9BILA</name>
<dbReference type="PANTHER" id="PTHR11042:SF91">
    <property type="entry name" value="EUKARYOTIC TRANSLATION INITIATION FACTOR 2-ALPHA KINASE"/>
    <property type="match status" value="1"/>
</dbReference>
<dbReference type="PROSITE" id="PS50089">
    <property type="entry name" value="ZF_RING_2"/>
    <property type="match status" value="1"/>
</dbReference>
<evidence type="ECO:0008006" key="14">
    <source>
        <dbReference type="Google" id="ProtNLM"/>
    </source>
</evidence>
<dbReference type="InterPro" id="IPR001841">
    <property type="entry name" value="Znf_RING"/>
</dbReference>
<evidence type="ECO:0000256" key="5">
    <source>
        <dbReference type="ARBA" id="ARBA00022833"/>
    </source>
</evidence>
<evidence type="ECO:0000256" key="1">
    <source>
        <dbReference type="ARBA" id="ARBA00022679"/>
    </source>
</evidence>
<keyword evidence="13" id="KW-1185">Reference proteome</keyword>
<dbReference type="AlphaFoldDB" id="A0AAV5ST49"/>
<dbReference type="CDD" id="cd16520">
    <property type="entry name" value="RING-HC_MIBs-like"/>
    <property type="match status" value="1"/>
</dbReference>
<dbReference type="InterPro" id="IPR013083">
    <property type="entry name" value="Znf_RING/FYVE/PHD"/>
</dbReference>
<keyword evidence="1" id="KW-0808">Transferase</keyword>
<dbReference type="GO" id="GO:0005524">
    <property type="term" value="F:ATP binding"/>
    <property type="evidence" value="ECO:0007669"/>
    <property type="project" value="UniProtKB-UniRule"/>
</dbReference>
<evidence type="ECO:0000256" key="4">
    <source>
        <dbReference type="ARBA" id="ARBA00022777"/>
    </source>
</evidence>
<dbReference type="PANTHER" id="PTHR11042">
    <property type="entry name" value="EUKARYOTIC TRANSLATION INITIATION FACTOR 2-ALPHA KINASE EIF2-ALPHA KINASE -RELATED"/>
    <property type="match status" value="1"/>
</dbReference>
<keyword evidence="4" id="KW-0418">Kinase</keyword>
<organism evidence="12 13">
    <name type="scientific">Pristionchus entomophagus</name>
    <dbReference type="NCBI Taxonomy" id="358040"/>
    <lineage>
        <taxon>Eukaryota</taxon>
        <taxon>Metazoa</taxon>
        <taxon>Ecdysozoa</taxon>
        <taxon>Nematoda</taxon>
        <taxon>Chromadorea</taxon>
        <taxon>Rhabditida</taxon>
        <taxon>Rhabditina</taxon>
        <taxon>Diplogasteromorpha</taxon>
        <taxon>Diplogasteroidea</taxon>
        <taxon>Neodiplogasteridae</taxon>
        <taxon>Pristionchus</taxon>
    </lineage>
</organism>
<gene>
    <name evidence="12" type="ORF">PENTCL1PPCAC_8721</name>
</gene>
<evidence type="ECO:0000259" key="10">
    <source>
        <dbReference type="PROSITE" id="PS50011"/>
    </source>
</evidence>
<keyword evidence="3 7" id="KW-0863">Zinc-finger</keyword>
<dbReference type="Gene3D" id="3.30.40.10">
    <property type="entry name" value="Zinc/RING finger domain, C3HC4 (zinc finger)"/>
    <property type="match status" value="1"/>
</dbReference>
<dbReference type="Pfam" id="PF13920">
    <property type="entry name" value="zf-C3HC4_3"/>
    <property type="match status" value="1"/>
</dbReference>
<dbReference type="Gene3D" id="3.30.200.20">
    <property type="entry name" value="Phosphorylase Kinase, domain 1"/>
    <property type="match status" value="1"/>
</dbReference>
<evidence type="ECO:0000313" key="13">
    <source>
        <dbReference type="Proteomes" id="UP001432027"/>
    </source>
</evidence>
<evidence type="ECO:0000259" key="11">
    <source>
        <dbReference type="PROSITE" id="PS50089"/>
    </source>
</evidence>
<feature type="coiled-coil region" evidence="9">
    <location>
        <begin position="370"/>
        <end position="467"/>
    </location>
</feature>
<reference evidence="12" key="1">
    <citation type="submission" date="2023-10" db="EMBL/GenBank/DDBJ databases">
        <title>Genome assembly of Pristionchus species.</title>
        <authorList>
            <person name="Yoshida K."/>
            <person name="Sommer R.J."/>
        </authorList>
    </citation>
    <scope>NUCLEOTIDE SEQUENCE</scope>
    <source>
        <strain evidence="12">RS0144</strain>
    </source>
</reference>
<dbReference type="InterPro" id="IPR000719">
    <property type="entry name" value="Prot_kinase_dom"/>
</dbReference>
<dbReference type="InterPro" id="IPR017441">
    <property type="entry name" value="Protein_kinase_ATP_BS"/>
</dbReference>
<dbReference type="FunFam" id="3.30.200.20:FF:000706">
    <property type="entry name" value="Protein kinase"/>
    <property type="match status" value="1"/>
</dbReference>
<dbReference type="PROSITE" id="PS00107">
    <property type="entry name" value="PROTEIN_KINASE_ATP"/>
    <property type="match status" value="1"/>
</dbReference>
<evidence type="ECO:0000256" key="6">
    <source>
        <dbReference type="ARBA" id="ARBA00022840"/>
    </source>
</evidence>
<evidence type="ECO:0000313" key="12">
    <source>
        <dbReference type="EMBL" id="GMS86546.1"/>
    </source>
</evidence>
<accession>A0AAV5ST49</accession>
<dbReference type="InterPro" id="IPR011009">
    <property type="entry name" value="Kinase-like_dom_sf"/>
</dbReference>
<feature type="domain" description="Protein kinase" evidence="10">
    <location>
        <begin position="494"/>
        <end position="772"/>
    </location>
</feature>
<dbReference type="GO" id="GO:0005634">
    <property type="term" value="C:nucleus"/>
    <property type="evidence" value="ECO:0007669"/>
    <property type="project" value="TreeGrafter"/>
</dbReference>
<dbReference type="PROSITE" id="PS50011">
    <property type="entry name" value="PROTEIN_KINASE_DOM"/>
    <property type="match status" value="1"/>
</dbReference>
<keyword evidence="2 8" id="KW-0547">Nucleotide-binding</keyword>
<evidence type="ECO:0000256" key="7">
    <source>
        <dbReference type="PROSITE-ProRule" id="PRU00175"/>
    </source>
</evidence>
<evidence type="ECO:0000256" key="8">
    <source>
        <dbReference type="PROSITE-ProRule" id="PRU10141"/>
    </source>
</evidence>
<protein>
    <recommendedName>
        <fullName evidence="14">Protein kinase</fullName>
    </recommendedName>
</protein>
<keyword evidence="5" id="KW-0862">Zinc</keyword>